<evidence type="ECO:0000313" key="4">
    <source>
        <dbReference type="Proteomes" id="UP001164726"/>
    </source>
</evidence>
<name>A0A9E8M0V5_9BACI</name>
<dbReference type="GO" id="GO:0016787">
    <property type="term" value="F:hydrolase activity"/>
    <property type="evidence" value="ECO:0007669"/>
    <property type="project" value="UniProtKB-KW"/>
</dbReference>
<evidence type="ECO:0000256" key="1">
    <source>
        <dbReference type="ARBA" id="ARBA00006336"/>
    </source>
</evidence>
<protein>
    <submittedName>
        <fullName evidence="3">Isochorismatase family protein</fullName>
    </submittedName>
</protein>
<dbReference type="SUPFAM" id="SSF52499">
    <property type="entry name" value="Isochorismatase-like hydrolases"/>
    <property type="match status" value="1"/>
</dbReference>
<evidence type="ECO:0000256" key="2">
    <source>
        <dbReference type="ARBA" id="ARBA00022801"/>
    </source>
</evidence>
<dbReference type="PANTHER" id="PTHR11080">
    <property type="entry name" value="PYRAZINAMIDASE/NICOTINAMIDASE"/>
    <property type="match status" value="1"/>
</dbReference>
<dbReference type="InterPro" id="IPR036380">
    <property type="entry name" value="Isochorismatase-like_sf"/>
</dbReference>
<dbReference type="KEGG" id="fhl:OE105_04120"/>
<organism evidence="3 4">
    <name type="scientific">Fervidibacillus halotolerans</name>
    <dbReference type="NCBI Taxonomy" id="2980027"/>
    <lineage>
        <taxon>Bacteria</taxon>
        <taxon>Bacillati</taxon>
        <taxon>Bacillota</taxon>
        <taxon>Bacilli</taxon>
        <taxon>Bacillales</taxon>
        <taxon>Bacillaceae</taxon>
        <taxon>Fervidibacillus</taxon>
    </lineage>
</organism>
<evidence type="ECO:0000313" key="3">
    <source>
        <dbReference type="EMBL" id="WAA13317.1"/>
    </source>
</evidence>
<sequence length="301" mass="34403">MLKTKYEEIVQVDEIGKKSSRHLNDILPLASQEHIPPAKEDEKKVLLLGIDIQNDFIEGGSLAVPGSKEDVKNLTKFIYQNIDKITKIAVSLDTHQPMQIFHADWWRDEKGNLPEPFTIITAEDVKNGKWIPQAFPDESIDYVIQLERIGKKQLCIWPYHCIEGTYGVGLESQFANIIYFHSIVRKTEVKRIVKGTHPTTEMYGIFRPEYSKEEDTNTALLNEIATFDQIIVAGEAKSHCVLESLAQLIEFFEQNEIPRLKIVVLEDCMSSIPGYEQSTEKAFQQFEKSGVQIVSSKEFKL</sequence>
<proteinExistence type="inferred from homology"/>
<comment type="similarity">
    <text evidence="1">Belongs to the isochorismatase family.</text>
</comment>
<dbReference type="AlphaFoldDB" id="A0A9E8M0V5"/>
<dbReference type="Gene3D" id="3.40.50.850">
    <property type="entry name" value="Isochorismatase-like"/>
    <property type="match status" value="1"/>
</dbReference>
<dbReference type="Proteomes" id="UP001164726">
    <property type="component" value="Chromosome"/>
</dbReference>
<dbReference type="RefSeq" id="WP_275421474.1">
    <property type="nucleotide sequence ID" value="NZ_CP106877.1"/>
</dbReference>
<dbReference type="InterPro" id="IPR052347">
    <property type="entry name" value="Isochorismatase_Nicotinamidase"/>
</dbReference>
<reference evidence="3" key="1">
    <citation type="submission" date="2022-09" db="EMBL/GenBank/DDBJ databases">
        <title>Complete Genomes of Fervidibacillus albus and Fervidibacillus halotolerans isolated from tidal flat sediments.</title>
        <authorList>
            <person name="Kwon K.K."/>
            <person name="Yang S.-H."/>
            <person name="Park M.J."/>
            <person name="Oh H.-M."/>
        </authorList>
    </citation>
    <scope>NUCLEOTIDE SEQUENCE</scope>
    <source>
        <strain evidence="3">MEBiC13594</strain>
    </source>
</reference>
<dbReference type="PANTHER" id="PTHR11080:SF2">
    <property type="entry name" value="LD05707P"/>
    <property type="match status" value="1"/>
</dbReference>
<keyword evidence="2" id="KW-0378">Hydrolase</keyword>
<dbReference type="EMBL" id="CP106877">
    <property type="protein sequence ID" value="WAA13317.1"/>
    <property type="molecule type" value="Genomic_DNA"/>
</dbReference>
<keyword evidence="4" id="KW-1185">Reference proteome</keyword>
<accession>A0A9E8M0V5</accession>
<gene>
    <name evidence="3" type="ORF">OE105_04120</name>
</gene>